<name>A0A926S5Q9_9HYPH</name>
<evidence type="ECO:0000259" key="2">
    <source>
        <dbReference type="PROSITE" id="PS50234"/>
    </source>
</evidence>
<gene>
    <name evidence="3" type="ORF">HK439_09165</name>
</gene>
<keyword evidence="1" id="KW-0472">Membrane</keyword>
<dbReference type="EMBL" id="JABFCZ010000009">
    <property type="protein sequence ID" value="MBD1546430.1"/>
    <property type="molecule type" value="Genomic_DNA"/>
</dbReference>
<reference evidence="3" key="1">
    <citation type="submission" date="2020-05" db="EMBL/GenBank/DDBJ databases">
        <title>Identification of trans-AT polyketide cluster in two marine bacteria, producers of a novel glutaramide-containing polyketide sesbanimide D and analogs.</title>
        <authorList>
            <person name="Kacar D."/>
            <person name="Rodriguez P."/>
            <person name="Canedo L."/>
            <person name="Gonzalez E."/>
            <person name="Galan B."/>
            <person name="De La Calle F."/>
            <person name="Garcia J.L."/>
        </authorList>
    </citation>
    <scope>NUCLEOTIDE SEQUENCE</scope>
    <source>
        <strain evidence="3">PHM038</strain>
    </source>
</reference>
<evidence type="ECO:0000313" key="4">
    <source>
        <dbReference type="Proteomes" id="UP000598467"/>
    </source>
</evidence>
<dbReference type="PROSITE" id="PS50234">
    <property type="entry name" value="VWFA"/>
    <property type="match status" value="1"/>
</dbReference>
<proteinExistence type="predicted"/>
<comment type="caution">
    <text evidence="3">The sequence shown here is derived from an EMBL/GenBank/DDBJ whole genome shotgun (WGS) entry which is preliminary data.</text>
</comment>
<accession>A0A926S5Q9</accession>
<dbReference type="AlphaFoldDB" id="A0A926S5Q9"/>
<keyword evidence="1" id="KW-1133">Transmembrane helix</keyword>
<dbReference type="SUPFAM" id="SSF53300">
    <property type="entry name" value="vWA-like"/>
    <property type="match status" value="1"/>
</dbReference>
<dbReference type="Pfam" id="PF13400">
    <property type="entry name" value="Tad"/>
    <property type="match status" value="1"/>
</dbReference>
<dbReference type="InterPro" id="IPR036465">
    <property type="entry name" value="vWFA_dom_sf"/>
</dbReference>
<organism evidence="3 4">
    <name type="scientific">Roseibium aggregatum</name>
    <dbReference type="NCBI Taxonomy" id="187304"/>
    <lineage>
        <taxon>Bacteria</taxon>
        <taxon>Pseudomonadati</taxon>
        <taxon>Pseudomonadota</taxon>
        <taxon>Alphaproteobacteria</taxon>
        <taxon>Hyphomicrobiales</taxon>
        <taxon>Stappiaceae</taxon>
        <taxon>Roseibium</taxon>
    </lineage>
</organism>
<feature type="transmembrane region" description="Helical" evidence="1">
    <location>
        <begin position="21"/>
        <end position="43"/>
    </location>
</feature>
<dbReference type="InterPro" id="IPR002035">
    <property type="entry name" value="VWF_A"/>
</dbReference>
<dbReference type="Gene3D" id="3.40.50.410">
    <property type="entry name" value="von Willebrand factor, type A domain"/>
    <property type="match status" value="1"/>
</dbReference>
<evidence type="ECO:0000256" key="1">
    <source>
        <dbReference type="SAM" id="Phobius"/>
    </source>
</evidence>
<sequence length="447" mass="47484">MFSAARRQLRFSAARFAENASGSILPMVAIMAVILLVVGGAAVDYSRAIGNRTTMANALDAAALTIASQLSSSVMTDAEIGQNLKDAFTANLNNMGYSDAAIENLQHTINSDAGTIHVSSSIAIPTKFIHIGGIGPDTISVGVETEVSYSKFDVELALVLDVTGSMSGDMTTLKEAANSLVDTLIPKGTSEADSKIRISIVPYSQGVNLGEFAQAVTDGNKGTRNCVTERTGDAQYTDDPYDYDATNAESYFGGGSDGCASTPQMEPLTAKRNKLTTAINKLSASGSTAGQTGIAWGWYSLSPNWTNLWPTKSAPGDYGDDEILKFAVIMTDGDFNTYYNYEDHRECKGWGWGRKCSTVKGWTEKRESENDTNISSTRAKALCSAMKDEGVDVYTIYFGSNSSSAGAKVMKSCATSGSTFYMASSDDALVAAFGNIAKKVQAIYLAK</sequence>
<dbReference type="Proteomes" id="UP000598467">
    <property type="component" value="Unassembled WGS sequence"/>
</dbReference>
<feature type="domain" description="VWFA" evidence="2">
    <location>
        <begin position="155"/>
        <end position="436"/>
    </location>
</feature>
<dbReference type="InterPro" id="IPR028087">
    <property type="entry name" value="Tad_N"/>
</dbReference>
<keyword evidence="1" id="KW-0812">Transmembrane</keyword>
<protein>
    <submittedName>
        <fullName evidence="3">Pilus assembly protein TadG</fullName>
    </submittedName>
</protein>
<dbReference type="RefSeq" id="WP_190291106.1">
    <property type="nucleotide sequence ID" value="NZ_JABFCZ010000009.1"/>
</dbReference>
<evidence type="ECO:0000313" key="3">
    <source>
        <dbReference type="EMBL" id="MBD1546430.1"/>
    </source>
</evidence>